<evidence type="ECO:0000313" key="2">
    <source>
        <dbReference type="Proteomes" id="UP000019854"/>
    </source>
</evidence>
<protein>
    <recommendedName>
        <fullName evidence="3">Metallo-beta-lactamase superfamily protein,putative</fullName>
    </recommendedName>
</protein>
<reference evidence="1 2" key="1">
    <citation type="submission" date="2014-01" db="EMBL/GenBank/DDBJ databases">
        <authorList>
            <person name="Zelazny A."/>
            <person name="Olivier K."/>
            <person name="Sampaio E.P."/>
            <person name="Holland S.M."/>
            <person name="Tallon L.J."/>
            <person name="Sadzewicz L.K."/>
            <person name="Sengamalay N."/>
            <person name="Fraser C.M."/>
            <person name="Hine E."/>
            <person name="Shefchek K.A."/>
            <person name="Das S.P."/>
            <person name="Shallom S.J."/>
            <person name="Agrawal S."/>
            <person name="Tettelin H."/>
        </authorList>
    </citation>
    <scope>NUCLEOTIDE SEQUENCE [LARGE SCALE GENOMIC DNA]</scope>
    <source>
        <strain evidence="1 2">MAB_030201_1075</strain>
    </source>
</reference>
<dbReference type="Proteomes" id="UP000019854">
    <property type="component" value="Unassembled WGS sequence"/>
</dbReference>
<sequence length="342" mass="36287">MVQAAGQWPEGNTEGASAFQSGIRSQLNYCPGVGDVISVDLRPAPSWYGFAATLLVGKERDNPTSEVHIYNVVPRSRAPSRSWRSPCLAPVVSRRRGSRSTTQRCCAPWPSRCARVPASEGFPVTMRGWLRTISALVVIAGLGAAVPAAAEPKSLPDSVWINPRDIPLDRASHWAPLSRGAAPVDRPAFWSANLCFSLGESLPQSPESASATVSSDESGWTAVEVVAHWPGEAAVTDQYALTVYRSLRGRLDHCFNAIGAQVSVTELTNGHAATVTLPAQGGKQPQYHLYVVQPPGTGTVAELTVTNAITGAAGASWVEADDHQVVRDLAAPICRTAKSTAC</sequence>
<gene>
    <name evidence="1" type="ORF">L829_0036</name>
</gene>
<organism evidence="1 2">
    <name type="scientific">Mycobacteroides abscessus MAB_030201_1075</name>
    <dbReference type="NCBI Taxonomy" id="1335410"/>
    <lineage>
        <taxon>Bacteria</taxon>
        <taxon>Bacillati</taxon>
        <taxon>Actinomycetota</taxon>
        <taxon>Actinomycetes</taxon>
        <taxon>Mycobacteriales</taxon>
        <taxon>Mycobacteriaceae</taxon>
        <taxon>Mycobacteroides</taxon>
        <taxon>Mycobacteroides abscessus</taxon>
    </lineage>
</organism>
<dbReference type="EMBL" id="JAOX01000001">
    <property type="protein sequence ID" value="ETZ86499.1"/>
    <property type="molecule type" value="Genomic_DNA"/>
</dbReference>
<comment type="caution">
    <text evidence="1">The sequence shown here is derived from an EMBL/GenBank/DDBJ whole genome shotgun (WGS) entry which is preliminary data.</text>
</comment>
<accession>A0A829PCT7</accession>
<proteinExistence type="predicted"/>
<evidence type="ECO:0000313" key="1">
    <source>
        <dbReference type="EMBL" id="ETZ86499.1"/>
    </source>
</evidence>
<name>A0A829PCT7_9MYCO</name>
<dbReference type="AlphaFoldDB" id="A0A829PCT7"/>
<evidence type="ECO:0008006" key="3">
    <source>
        <dbReference type="Google" id="ProtNLM"/>
    </source>
</evidence>